<evidence type="ECO:0000256" key="3">
    <source>
        <dbReference type="ARBA" id="ARBA00022827"/>
    </source>
</evidence>
<evidence type="ECO:0000313" key="7">
    <source>
        <dbReference type="Proteomes" id="UP001055101"/>
    </source>
</evidence>
<dbReference type="SUPFAM" id="SSF51905">
    <property type="entry name" value="FAD/NAD(P)-binding domain"/>
    <property type="match status" value="1"/>
</dbReference>
<proteinExistence type="inferred from homology"/>
<comment type="similarity">
    <text evidence="1">Belongs to the GMC oxidoreductase family.</text>
</comment>
<gene>
    <name evidence="6" type="primary">mpdB</name>
    <name evidence="6" type="ORF">EKPJFOCH_2337</name>
</gene>
<feature type="domain" description="Glucose-methanol-choline oxidoreductase C-terminal" evidence="5">
    <location>
        <begin position="36"/>
        <end position="95"/>
    </location>
</feature>
<dbReference type="Pfam" id="PF05199">
    <property type="entry name" value="GMC_oxred_C"/>
    <property type="match status" value="1"/>
</dbReference>
<dbReference type="InterPro" id="IPR036188">
    <property type="entry name" value="FAD/NAD-bd_sf"/>
</dbReference>
<reference evidence="6" key="1">
    <citation type="journal article" date="2021" name="Front. Microbiol.">
        <title>Comprehensive Comparative Genomics and Phenotyping of Methylobacterium Species.</title>
        <authorList>
            <person name="Alessa O."/>
            <person name="Ogura Y."/>
            <person name="Fujitani Y."/>
            <person name="Takami H."/>
            <person name="Hayashi T."/>
            <person name="Sahin N."/>
            <person name="Tani A."/>
        </authorList>
    </citation>
    <scope>NUCLEOTIDE SEQUENCE</scope>
    <source>
        <strain evidence="6">DSM 23674</strain>
    </source>
</reference>
<reference evidence="6" key="2">
    <citation type="submission" date="2021-08" db="EMBL/GenBank/DDBJ databases">
        <authorList>
            <person name="Tani A."/>
            <person name="Ola A."/>
            <person name="Ogura Y."/>
            <person name="Katsura K."/>
            <person name="Hayashi T."/>
        </authorList>
    </citation>
    <scope>NUCLEOTIDE SEQUENCE</scope>
    <source>
        <strain evidence="6">DSM 23674</strain>
    </source>
</reference>
<accession>A0ABQ4TLH4</accession>
<dbReference type="PANTHER" id="PTHR46056">
    <property type="entry name" value="LONG-CHAIN-ALCOHOL OXIDASE"/>
    <property type="match status" value="1"/>
</dbReference>
<evidence type="ECO:0000313" key="6">
    <source>
        <dbReference type="EMBL" id="GJE55841.1"/>
    </source>
</evidence>
<keyword evidence="3" id="KW-0274">FAD</keyword>
<dbReference type="InterPro" id="IPR007867">
    <property type="entry name" value="GMC_OxRtase_C"/>
</dbReference>
<evidence type="ECO:0000256" key="4">
    <source>
        <dbReference type="ARBA" id="ARBA00023002"/>
    </source>
</evidence>
<dbReference type="PANTHER" id="PTHR46056:SF12">
    <property type="entry name" value="LONG-CHAIN-ALCOHOL OXIDASE"/>
    <property type="match status" value="1"/>
</dbReference>
<evidence type="ECO:0000259" key="5">
    <source>
        <dbReference type="Pfam" id="PF05199"/>
    </source>
</evidence>
<organism evidence="6 7">
    <name type="scientific">Methylobacterium thuringiense</name>
    <dbReference type="NCBI Taxonomy" id="1003091"/>
    <lineage>
        <taxon>Bacteria</taxon>
        <taxon>Pseudomonadati</taxon>
        <taxon>Pseudomonadota</taxon>
        <taxon>Alphaproteobacteria</taxon>
        <taxon>Hyphomicrobiales</taxon>
        <taxon>Methylobacteriaceae</taxon>
        <taxon>Methylobacterium</taxon>
    </lineage>
</organism>
<keyword evidence="7" id="KW-1185">Reference proteome</keyword>
<evidence type="ECO:0000256" key="1">
    <source>
        <dbReference type="ARBA" id="ARBA00010790"/>
    </source>
</evidence>
<sequence>MSRCIAWCDDDGALNRHGIDVMGLALAASGGRNIGEQGDDTHHRYGIARMGDHPKTPVVDGDCRSWDSPNLWVCDGSVVLITGGVNPSLTIQAIALRTADRITAMVQGRDPPRG</sequence>
<comment type="caution">
    <text evidence="6">The sequence shown here is derived from an EMBL/GenBank/DDBJ whole genome shotgun (WGS) entry which is preliminary data.</text>
</comment>
<dbReference type="Gene3D" id="3.50.50.60">
    <property type="entry name" value="FAD/NAD(P)-binding domain"/>
    <property type="match status" value="1"/>
</dbReference>
<protein>
    <submittedName>
        <fullName evidence="6">2-methyl-1,2-propanediol dehydrogenase</fullName>
    </submittedName>
</protein>
<dbReference type="EMBL" id="BPRA01000010">
    <property type="protein sequence ID" value="GJE55841.1"/>
    <property type="molecule type" value="Genomic_DNA"/>
</dbReference>
<name>A0ABQ4TLH4_9HYPH</name>
<keyword evidence="4" id="KW-0560">Oxidoreductase</keyword>
<keyword evidence="2" id="KW-0285">Flavoprotein</keyword>
<evidence type="ECO:0000256" key="2">
    <source>
        <dbReference type="ARBA" id="ARBA00022630"/>
    </source>
</evidence>
<dbReference type="Proteomes" id="UP001055101">
    <property type="component" value="Unassembled WGS sequence"/>
</dbReference>
<dbReference type="RefSeq" id="WP_147819045.1">
    <property type="nucleotide sequence ID" value="NZ_BPRA01000010.1"/>
</dbReference>